<evidence type="ECO:0000313" key="10">
    <source>
        <dbReference type="RefSeq" id="XP_049317960.1"/>
    </source>
</evidence>
<dbReference type="RefSeq" id="XP_049317960.1">
    <property type="nucleotide sequence ID" value="XM_049462003.1"/>
</dbReference>
<evidence type="ECO:0000256" key="1">
    <source>
        <dbReference type="ARBA" id="ARBA00004123"/>
    </source>
</evidence>
<dbReference type="PANTHER" id="PTHR21541:SF3">
    <property type="entry name" value="STRUCTURE-SPECIFIC ENDONUCLEASE SUBUNIT SLX4"/>
    <property type="match status" value="1"/>
</dbReference>
<comment type="subcellular location">
    <subcellularLocation>
        <location evidence="1">Nucleus</location>
    </subcellularLocation>
</comment>
<evidence type="ECO:0000256" key="8">
    <source>
        <dbReference type="SAM" id="MobiDB-lite"/>
    </source>
</evidence>
<keyword evidence="5" id="KW-0234">DNA repair</keyword>
<keyword evidence="10" id="KW-0255">Endonuclease</keyword>
<feature type="compositionally biased region" description="Basic residues" evidence="8">
    <location>
        <begin position="138"/>
        <end position="152"/>
    </location>
</feature>
<feature type="region of interest" description="Disordered" evidence="8">
    <location>
        <begin position="496"/>
        <end position="520"/>
    </location>
</feature>
<keyword evidence="3" id="KW-0227">DNA damage</keyword>
<dbReference type="Proteomes" id="UP001652620">
    <property type="component" value="Unplaced"/>
</dbReference>
<sequence>MDRETRKANLRKLRLSGIKHDESSTSGSLRKTKSSNGMLSKYFKAPKVNEVIQGNESKSNEVVHLESACSIRGLINTEQDHLQAINHQSETQLKTNGRKRTSLRKFILTEETNPYQCSKDNNEDNFEVPVKKTKIRTNLKRKNNSSRNKRSLSRGQQNIKTLLMRNEVMFSEITSQQCRLDNFSADEIHLALALSKSQVETHGSSNFDFADQKVENNQVNLENVQNILGQYGFRPCGLEAYNSLSTALLPGSNRRGRNKWINKYTSLTLRDSKLQAKKVQSKIDFLMSQEWKDKQLFLSETHSESYALFSYNLQKLKPSKAITKAFENEDRINLENFYVKNLFDVSHVQAGYLLKNWHAIEGRELSPQKANQGQNKSNKFVNLMNQSFINLKEHFGVKKVLISTFQPEKNSTLSDDNFRDPTGSTIKTDNEKCSYHIQDNLENCNNNENFVENKMERIEHKQVLSDHGTPIIENTVSTVQDDQSYSSAQVNIKQNYLSTSQNPSENLVSISKGTRSQSPNIFASSEDELEEVDIPKMTSCNEYETNAYQEAISVVSPLNNTDTRENQNATSPISSIIDLTQEEEHEYIDGESFKILMDNITPNDVNENTDWRTIKENSFDRSEIATNSRNLDNLNKSGASSEIASSTGKVSIDREDSSEDCIVLSDDEINYSIWRADMNSFSQASANGLLNEDDECVVAEPCEVHIGTSRLANRSAELLEYGILDNISEPFTQRSEINNSPSHQPELSPTLLAPVGLDGLLNGDISLNNTKEERNTLDVQSYTRPLEVSAYPPDEYEISGRIYTTSIVTDPKPEFMHQSESEILKQLYQYGIKPLKRKQAVKLLEFIYNSTHPLILKQTPNCSKQNENNRIPEQSNKGPSNHIIPSTNKLQLKDCFGSQIQLFKNDLQLDLNCEDYIFQTNVTKKTSRPLLPLHIAWHNLVSSSIILNETILTYQPIDLQEIYVFLKEIGYRFDPKDIKAFLDKRCIIFRYDMTQPDRQAERHIRKHKKATKR</sequence>
<keyword evidence="4" id="KW-0233">DNA recombination</keyword>
<evidence type="ECO:0000256" key="6">
    <source>
        <dbReference type="ARBA" id="ARBA00023242"/>
    </source>
</evidence>
<dbReference type="InterPro" id="IPR018574">
    <property type="entry name" value="Structure-sp_endonuc_su_Slx4"/>
</dbReference>
<proteinExistence type="inferred from homology"/>
<dbReference type="Pfam" id="PF09494">
    <property type="entry name" value="Slx4"/>
    <property type="match status" value="1"/>
</dbReference>
<feature type="region of interest" description="Disordered" evidence="8">
    <location>
        <begin position="858"/>
        <end position="883"/>
    </location>
</feature>
<dbReference type="PANTHER" id="PTHR21541">
    <property type="entry name" value="BTB POZ DOMAIN CONTAINING 12"/>
    <property type="match status" value="1"/>
</dbReference>
<keyword evidence="6" id="KW-0539">Nucleus</keyword>
<dbReference type="GO" id="GO:0004519">
    <property type="term" value="F:endonuclease activity"/>
    <property type="evidence" value="ECO:0007669"/>
    <property type="project" value="UniProtKB-KW"/>
</dbReference>
<dbReference type="CDD" id="cd22999">
    <property type="entry name" value="SAP_SLX4"/>
    <property type="match status" value="1"/>
</dbReference>
<reference evidence="10" key="2">
    <citation type="submission" date="2025-08" db="UniProtKB">
        <authorList>
            <consortium name="RefSeq"/>
        </authorList>
    </citation>
    <scope>IDENTIFICATION</scope>
</reference>
<keyword evidence="10" id="KW-0378">Hydrolase</keyword>
<dbReference type="GeneID" id="105225605"/>
<evidence type="ECO:0000256" key="5">
    <source>
        <dbReference type="ARBA" id="ARBA00023204"/>
    </source>
</evidence>
<protein>
    <recommendedName>
        <fullName evidence="7">Structure-specific endonuclease subunit SLX4</fullName>
    </recommendedName>
</protein>
<evidence type="ECO:0000313" key="9">
    <source>
        <dbReference type="Proteomes" id="UP001652620"/>
    </source>
</evidence>
<name>A0ABM3K923_BACDO</name>
<feature type="region of interest" description="Disordered" evidence="8">
    <location>
        <begin position="138"/>
        <end position="157"/>
    </location>
</feature>
<evidence type="ECO:0000256" key="2">
    <source>
        <dbReference type="ARBA" id="ARBA00006661"/>
    </source>
</evidence>
<evidence type="ECO:0000256" key="7">
    <source>
        <dbReference type="ARBA" id="ARBA00029496"/>
    </source>
</evidence>
<evidence type="ECO:0000256" key="4">
    <source>
        <dbReference type="ARBA" id="ARBA00023172"/>
    </source>
</evidence>
<reference evidence="10" key="1">
    <citation type="journal article" date="2016" name="BMC Genomics">
        <title>RNA sequencing to characterize transcriptional changes of sexual maturation and mating in the female oriental fruit fly Bactrocera dorsalis.</title>
        <authorList>
            <person name="Zheng W."/>
            <person name="Luo D."/>
            <person name="Wu F."/>
            <person name="Wang J."/>
            <person name="Zhang H."/>
        </authorList>
    </citation>
    <scope>NUCLEOTIDE SEQUENCE</scope>
</reference>
<gene>
    <name evidence="10" type="primary">LOC105225605</name>
</gene>
<keyword evidence="9" id="KW-1185">Reference proteome</keyword>
<comment type="similarity">
    <text evidence="2">Belongs to the SLX4 family.</text>
</comment>
<keyword evidence="10" id="KW-0540">Nuclease</keyword>
<accession>A0ABM3K923</accession>
<organism evidence="9 10">
    <name type="scientific">Bactrocera dorsalis</name>
    <name type="common">Oriental fruit fly</name>
    <name type="synonym">Dacus dorsalis</name>
    <dbReference type="NCBI Taxonomy" id="27457"/>
    <lineage>
        <taxon>Eukaryota</taxon>
        <taxon>Metazoa</taxon>
        <taxon>Ecdysozoa</taxon>
        <taxon>Arthropoda</taxon>
        <taxon>Hexapoda</taxon>
        <taxon>Insecta</taxon>
        <taxon>Pterygota</taxon>
        <taxon>Neoptera</taxon>
        <taxon>Endopterygota</taxon>
        <taxon>Diptera</taxon>
        <taxon>Brachycera</taxon>
        <taxon>Muscomorpha</taxon>
        <taxon>Tephritoidea</taxon>
        <taxon>Tephritidae</taxon>
        <taxon>Bactrocera</taxon>
        <taxon>Bactrocera</taxon>
    </lineage>
</organism>
<evidence type="ECO:0000256" key="3">
    <source>
        <dbReference type="ARBA" id="ARBA00022763"/>
    </source>
</evidence>